<evidence type="ECO:0000256" key="12">
    <source>
        <dbReference type="ARBA" id="ARBA00023204"/>
    </source>
</evidence>
<dbReference type="PROSITE" id="PS50290">
    <property type="entry name" value="PI3_4_KINASE_3"/>
    <property type="match status" value="1"/>
</dbReference>
<evidence type="ECO:0000256" key="8">
    <source>
        <dbReference type="ARBA" id="ARBA00022741"/>
    </source>
</evidence>
<dbReference type="GO" id="GO:0005524">
    <property type="term" value="F:ATP binding"/>
    <property type="evidence" value="ECO:0007669"/>
    <property type="project" value="UniProtKB-KW"/>
</dbReference>
<keyword evidence="11" id="KW-0067">ATP-binding</keyword>
<dbReference type="Gene3D" id="1.10.1070.11">
    <property type="entry name" value="Phosphatidylinositol 3-/4-kinase, catalytic domain"/>
    <property type="match status" value="1"/>
</dbReference>
<feature type="domain" description="FATC" evidence="17">
    <location>
        <begin position="3966"/>
        <end position="3998"/>
    </location>
</feature>
<dbReference type="InterPro" id="IPR045581">
    <property type="entry name" value="DNAPKcs_CC5"/>
</dbReference>
<dbReference type="HOGENOM" id="CLU_224534_0_0_1"/>
<evidence type="ECO:0000256" key="11">
    <source>
        <dbReference type="ARBA" id="ARBA00022840"/>
    </source>
</evidence>
<dbReference type="CDD" id="cd05172">
    <property type="entry name" value="PIKKc_DNA-PK"/>
    <property type="match status" value="1"/>
</dbReference>
<dbReference type="GO" id="GO:0008630">
    <property type="term" value="P:intrinsic apoptotic signaling pathway in response to DNA damage"/>
    <property type="evidence" value="ECO:0007669"/>
    <property type="project" value="TreeGrafter"/>
</dbReference>
<protein>
    <recommendedName>
        <fullName evidence="4">DNA-dependent protein kinase catalytic subunit</fullName>
        <ecNumber evidence="3">2.7.11.1</ecNumber>
    </recommendedName>
</protein>
<keyword evidence="5" id="KW-0723">Serine/threonine-protein kinase</keyword>
<proteinExistence type="inferred from homology"/>
<dbReference type="InterPro" id="IPR050517">
    <property type="entry name" value="DDR_Repair_Kinase"/>
</dbReference>
<dbReference type="GO" id="GO:0004677">
    <property type="term" value="F:DNA-dependent protein kinase activity"/>
    <property type="evidence" value="ECO:0007669"/>
    <property type="project" value="InterPro"/>
</dbReference>
<dbReference type="Pfam" id="PF00454">
    <property type="entry name" value="PI3_PI4_kinase"/>
    <property type="match status" value="1"/>
</dbReference>
<dbReference type="InterPro" id="IPR046803">
    <property type="entry name" value="DNAPKcs_CC1-2"/>
</dbReference>
<dbReference type="PANTHER" id="PTHR11139:SF68">
    <property type="entry name" value="DNA-DEPENDENT PROTEIN KINASE CATALYTIC SUBUNIT"/>
    <property type="match status" value="1"/>
</dbReference>
<evidence type="ECO:0000256" key="4">
    <source>
        <dbReference type="ARBA" id="ARBA00018077"/>
    </source>
</evidence>
<dbReference type="PhylomeDB" id="Q16ZN5"/>
<evidence type="ECO:0000256" key="10">
    <source>
        <dbReference type="ARBA" id="ARBA00022777"/>
    </source>
</evidence>
<dbReference type="PROSITE" id="PS00915">
    <property type="entry name" value="PI3_4_KINASE_1"/>
    <property type="match status" value="1"/>
</dbReference>
<dbReference type="SUPFAM" id="SSF56112">
    <property type="entry name" value="Protein kinase-like (PK-like)"/>
    <property type="match status" value="1"/>
</dbReference>
<dbReference type="InterPro" id="IPR016024">
    <property type="entry name" value="ARM-type_fold"/>
</dbReference>
<keyword evidence="13" id="KW-0539">Nucleus</keyword>
<name>Q16ZN5_AEDAE</name>
<dbReference type="InterPro" id="IPR018936">
    <property type="entry name" value="PI3/4_kinase_CS"/>
</dbReference>
<dbReference type="SMART" id="SM00146">
    <property type="entry name" value="PI3Kc"/>
    <property type="match status" value="1"/>
</dbReference>
<keyword evidence="9" id="KW-0227">DNA damage</keyword>
<organism evidence="18 19">
    <name type="scientific">Aedes aegypti</name>
    <name type="common">Yellowfever mosquito</name>
    <name type="synonym">Culex aegypti</name>
    <dbReference type="NCBI Taxonomy" id="7159"/>
    <lineage>
        <taxon>Eukaryota</taxon>
        <taxon>Metazoa</taxon>
        <taxon>Ecdysozoa</taxon>
        <taxon>Arthropoda</taxon>
        <taxon>Hexapoda</taxon>
        <taxon>Insecta</taxon>
        <taxon>Pterygota</taxon>
        <taxon>Neoptera</taxon>
        <taxon>Endopterygota</taxon>
        <taxon>Diptera</taxon>
        <taxon>Nematocera</taxon>
        <taxon>Culicoidea</taxon>
        <taxon>Culicidae</taxon>
        <taxon>Culicinae</taxon>
        <taxon>Aedini</taxon>
        <taxon>Aedes</taxon>
        <taxon>Stegomyia</taxon>
    </lineage>
</organism>
<dbReference type="InterPro" id="IPR011009">
    <property type="entry name" value="Kinase-like_dom_sf"/>
</dbReference>
<feature type="domain" description="FAT" evidence="16">
    <location>
        <begin position="2817"/>
        <end position="3425"/>
    </location>
</feature>
<keyword evidence="8" id="KW-0547">Nucleotide-binding</keyword>
<keyword evidence="12" id="KW-0234">DNA repair</keyword>
<dbReference type="PROSITE" id="PS51189">
    <property type="entry name" value="FAT"/>
    <property type="match status" value="1"/>
</dbReference>
<evidence type="ECO:0000259" key="16">
    <source>
        <dbReference type="PROSITE" id="PS51189"/>
    </source>
</evidence>
<evidence type="ECO:0000259" key="15">
    <source>
        <dbReference type="PROSITE" id="PS50290"/>
    </source>
</evidence>
<dbReference type="InterPro" id="IPR003152">
    <property type="entry name" value="FATC_dom"/>
</dbReference>
<sequence>MFKRFEHVRHWSTPSPSRAPPSLPKKTVYRQYYLDTLINSPNGILSFLQRSIKASGRFQKVNEEIFDLLRRIIQKHSQLVRKSVESVVRECVRFVQSSSVSARERELGTAVIQDLLVYKCLDEQYDMSQLLGELLVVFDQRSKLTNRFQQCLFELIGLMAKDFPECVSESRQRKILDNMMRVAEGQLLEENYPSLISLAGALQGLTYFLVNFAPDDAEEGQEQQLNLKRRIYLIVKKLSDWDEAVKERQAFRNALILLERHSALFSPFLYVDYVHWQNILTTKWLRSSVEDRKVAIYALHSFHREIARQLLAREDLEESTSTAEGAAREARITVLNFFMKYFKTVLMAPGSKPYEIRVAIRGFGSMAEACSCLMTEEYMNELLLLVMQRTEFVYLVEEKSNELLEHLPDFVQALSDIMSHVRELTGVQIIALQNIIIGLVKDFHYLSSSYHELIVSSLMKTFDNLGKLGGGVLDNLLEKIVLRGIIWSCSHMLVVDVNQGRGPEENSNWKDYITYRNYLPLWRGLLTPGSSLSLDRGPLIKVIYAQLMKTLFLILDKLDLSTRKRTVRDDSGEDQDVFFCDPNIDLVPVKPKDFHIFFNLVDLYQDLLKYNDHVRDNFEEWIPIYFDYVVRKSVKHPLVSGFVKLIDLGLFTANQLQYFQINFIPLQRQQNFSTMSTTNLLVYYLELQIAKSRNSTGELQLTCLRFVLGAPVTLLDSFLDDSKDLIEILCSAFQLGKGMLSLANAALSCVRRLVAEGSPISSENRDRVLVHVLPLLDSYLQTRDVALPPPISSRLVKFQRKRSVHLTSSKIEKIKLQLALEASESDLVKLQLRILVFLGDLDPNVCTKMILRSETDDAAQQTADLEKPLVLWDLDSNRNISLQLLSVTGIRPIIKLDTIIARVCALAVGSSDRKTKVAACELLHALILYVIGIQYQDKMTKLWTKLCDHLLQLATDTDIAVCQMFEPLLFQIIHYLTQPSKIGLKGTEVLVNCLMESISHQTDTGVRDLAARSIREFLLWTIRQTPADQRSALSSSSSANLSVMLEKLRTFSLDSNPNRRLGAALAFNNIYRILREEDAQIERCWFDLFYVFCMNFVMTEDFDGSTTNLEQVSATIDHLVRVLVVRKVVFNRESSVRIVPRVFGGSLLKDLVLWLFGQCSSRESSYRHKCMEVFPKLTSSVDGCRSAAEFVGEYLSDQEILDICDHVDTVHGIRSAPNLQFIAEKKFPIIINVYLWLEYLASSLDMYYWLIKNSLLRNAEEFLSASNLFAPVAYFLESVSNASMFELMTVIRPSIVEDSYASIEFRVCTDKIIKFNLLKCTIIVRIVDLLSLLLPLRCCRSVPDAFWDSAAVSQFVVDLVYQPQKLGFDFKSCRETMEQVPKRVMQLLDKIEGFENLRFKETVYQKLSEKLSSSMEDFSDRIEDLMSSETIGLEDGNCAKGILMVAQRYTTFKRYFSSGTIDFLETISNKLLHNIFNGLKRERLDELFVVDLTPSVKRFFSCLLHIVLLFKSTGTMELLVEFMLNEQKLRLYQQSVNSTILHGEHFVNTFDQVIFEYVIQRLPESLNLILDRLSANNFIAIVKWMCNFLEFLYQRKRAEVPALKSVSEFLLAKWAPICDRASEIDNKFGSTDLRLVEFMSNLAMASPFALSEIGRKAAGFERWLLPLIANAQNSLDLKAKAMFLLPALVGDSDFEKASVAEALQKLQNQHFPLRSSEFIANSAERVSFENCLTALLDAMVVSRSPVLLKAVIDATAADPEHIAEHKIRIALEKYMSSQNSNQQCFNLKQIFTKFREESLEPNIRLTMLKRYLVTSLRVCNVETIYTFYKLYIKNINDMIRSNYGQFGSGWEAEHALVNRLGGYQLIELYVAILQRDYLLTDDCIVAKALYGESGKIPGNRLITDLTKKAYAARSEVFLTPDSPTAELFRKYQCAAYRALAAIISNTKEDLQLYNVLLFRENADKNEYIWRKLVNCTEDHLYDSFSQELEDYPKIKDKIVSIQRLSSDSGKSHSNRFKYIQMTSVFESSLSQDVTKLDLNYSVVRTTQEMATREAEEFAALKQHRATVSLERSKINDHEVMATICAVIQHMHENKITPVVEGARATPPPWVKFLAASLRDQQQHKNVRLFLAKVIDNCRTWLKPYAATLIPPLMQVIVDECIAPQLNTFVTDLIALILEWGDQSYQPASVDEISLASGLVKFVMRNCYHARREVFRLNLELVKRLIEQWKAVISVPVQLLYDMIGPTQDPESMQNIGGLQLNAIVMANGLVPWTETSKFDFIRAIFRCLDSEKAAVYRPASELLGMCLNNLYPGGEEQEDERYQNEFVAKLVTMRKRQEKKFMDIIYGIHKAFPIIVDSFLAVITNAVPNTNGAPKRILLEMLLSRIEVFKEQVHRELVSLDLKGMLKDHQYQLLALHLINKSLSLMSGENLENLLENIVSMTGNDRADVRDIVYEILIFLQENSTPVLSSESQQKLKRALLAGLSDPEQSIQNRMFDFWTNESRFPTDIDNRFRRVLSDLYEPSKEADYLGYATQILLDSAVKNPESKRRIFQHEYEVDVKLREYSIDTRWRQRNSFASAPLFVESQQRLFTGGNGSQMERLIKATQFGEEGGLFEPTLDPSIITQPATSFTLPTQHSLMFEINPPILDRRSRRTPQIMTPTTRSAQSYDSLRKRILKDKDRSARDQALKAIDRYTYETVRKAESHKMRQGEVVLYRRYRIGDFPDLLINSLALLMPLQALCRRDPPLARQVFVAIFSGILEEWDQNEVDSREAIGAIDGSIQKIFTETKNCDPNLFGALIEVAMMRPKLFNLPAEGVTTVASGANMMTMGVLYLESKLHEYDFPEQSISSRSSSVTLEALHWIKLAELNHALNEYDILGDIFSDKMDSDPRLREAIELESGGNFYKAREIYLQMIRDNQARVAEQNFCFQSYFNCYAQMGMWEDLVSILERQVDGNMEEFWTDEWNLENILPKYVHSNTRLNLAGDERGRRFIALLETWMHVPDRMDYIKSNFGEEIAMLQIASGEYSRAKMYSNQVMRQFLEEWSYLDVLSDKLRVSKLLDIRKVSEIYSFSSLLSNRMKEDQLKKLVFNWSSSFPTASDSPTVWDTLLVYRKFVLNKLETLLEASADDRLHQIDFVKQLTDAVFETELRLLDASFVQSNYQFARKIIKRLDVVAEEQSERGYRWRIAHLKLRRLGELKSAGEPAVSYQKLDRIWQRLKAVVEEAGSENYKAVKVAGLHELFQTTEMLREIVRSNPQLGQDSMEAQLVGHSRQSLQKSIEVLSEDMFDDSTARSNDVALLADCHFKMAQFCYDQLEVEVLGETLDLERQLVTALLAAMQYGSKSARQLFPCLLQLPFLQDGTLHGCFNEASHPVPEWMFLRWIPQILSFVDFSQQSFLEALLTRIATSYPMALYYPAKMSLQRHQLRPDNVSSPFANRLMQLLDIPKLDRFVSELSQVVIPSMKISKIITDLRMARCDSNEEYRKLVHDLANEAFPEISPDLGREHQKLIPLKPEWLKLLDFDFNQTEEIHQHLNNLKEKVTRLVPRQTTLELNKYSPWLAGYHFSEREEMLELPGQYNIDHKPNVCNHVKIVKVCTELELFKTLRNPIRIRINGSDGKSYDFLVKYGEDLRQDQRIQQLLGTISNQLALDRHCKEHQLSVRTYEVIPIRVDFGIIGWLSNTSSIKNIAVRSMVRFNTDGDVTGAINAEYIQFLHEASGMTRSPSTPLSKLYGKVAAACTPERITLKFNELRYKIKEDTFKRALFEMAVSAESFYSLRGNFAKSLMAMNVSCWILGIGDRHTSNVLIDRSNGKLAGVDFGIAFGAGTRDQGIPEMVPFRLTPQFVNVMEPMRTSGMMSKCMVYTLRCLRDSRKLLRSCLQVFVREPTVDWLEAAQRRFVQEENKPELRWDPQARINMAVRKLNGANPKVLIAEELRLGQVGCNREILEGYLKLLQVSDPLLESGNLTVEQQVQCLLKTATSGAVLGITYAGWFPWF</sequence>
<dbReference type="OMA" id="PSPMCRE"/>
<feature type="region of interest" description="Disordered" evidence="14">
    <location>
        <begin position="1"/>
        <end position="23"/>
    </location>
</feature>
<keyword evidence="6" id="KW-0597">Phosphoprotein</keyword>
<keyword evidence="10" id="KW-0418">Kinase</keyword>
<gene>
    <name evidence="18" type="ORF">AaeL_AAEL008123</name>
</gene>
<dbReference type="InterPro" id="IPR000403">
    <property type="entry name" value="PI3/4_kinase_cat_dom"/>
</dbReference>
<dbReference type="PaxDb" id="7159-AAEL008123-PA"/>
<evidence type="ECO:0000256" key="7">
    <source>
        <dbReference type="ARBA" id="ARBA00022679"/>
    </source>
</evidence>
<evidence type="ECO:0000256" key="14">
    <source>
        <dbReference type="SAM" id="MobiDB-lite"/>
    </source>
</evidence>
<reference evidence="18" key="2">
    <citation type="journal article" date="2007" name="Science">
        <title>Genome sequence of Aedes aegypti, a major arbovirus vector.</title>
        <authorList>
            <person name="Nene V."/>
            <person name="Wortman J.R."/>
            <person name="Lawson D."/>
            <person name="Haas B."/>
            <person name="Kodira C."/>
            <person name="Tu Z.J."/>
            <person name="Loftus B."/>
            <person name="Xi Z."/>
            <person name="Megy K."/>
            <person name="Grabherr M."/>
            <person name="Ren Q."/>
            <person name="Zdobnov E.M."/>
            <person name="Lobo N.F."/>
            <person name="Campbell K.S."/>
            <person name="Brown S.E."/>
            <person name="Bonaldo M.F."/>
            <person name="Zhu J."/>
            <person name="Sinkins S.P."/>
            <person name="Hogenkamp D.G."/>
            <person name="Amedeo P."/>
            <person name="Arensburger P."/>
            <person name="Atkinson P.W."/>
            <person name="Bidwell S."/>
            <person name="Biedler J."/>
            <person name="Birney E."/>
            <person name="Bruggner R.V."/>
            <person name="Costas J."/>
            <person name="Coy M.R."/>
            <person name="Crabtree J."/>
            <person name="Crawford M."/>
            <person name="Debruyn B."/>
            <person name="Decaprio D."/>
            <person name="Eiglmeier K."/>
            <person name="Eisenstadt E."/>
            <person name="El-Dorry H."/>
            <person name="Gelbart W.M."/>
            <person name="Gomes S.L."/>
            <person name="Hammond M."/>
            <person name="Hannick L.I."/>
            <person name="Hogan J.R."/>
            <person name="Holmes M.H."/>
            <person name="Jaffe D."/>
            <person name="Johnston J.S."/>
            <person name="Kennedy R.C."/>
            <person name="Koo H."/>
            <person name="Kravitz S."/>
            <person name="Kriventseva E.V."/>
            <person name="Kulp D."/>
            <person name="Labutti K."/>
            <person name="Lee E."/>
            <person name="Li S."/>
            <person name="Lovin D.D."/>
            <person name="Mao C."/>
            <person name="Mauceli E."/>
            <person name="Menck C.F."/>
            <person name="Miller J.R."/>
            <person name="Montgomery P."/>
            <person name="Mori A."/>
            <person name="Nascimento A.L."/>
            <person name="Naveira H.F."/>
            <person name="Nusbaum C."/>
            <person name="O'leary S."/>
            <person name="Orvis J."/>
            <person name="Pertea M."/>
            <person name="Quesneville H."/>
            <person name="Reidenbach K.R."/>
            <person name="Rogers Y.H."/>
            <person name="Roth C.W."/>
            <person name="Schneider J.R."/>
            <person name="Schatz M."/>
            <person name="Shumway M."/>
            <person name="Stanke M."/>
            <person name="Stinson E.O."/>
            <person name="Tubio J.M."/>
            <person name="Vanzee J.P."/>
            <person name="Verjovski-Almeida S."/>
            <person name="Werner D."/>
            <person name="White O."/>
            <person name="Wyder S."/>
            <person name="Zeng Q."/>
            <person name="Zhao Q."/>
            <person name="Zhao Y."/>
            <person name="Hill C.A."/>
            <person name="Raikhel A.S."/>
            <person name="Soares M.B."/>
            <person name="Knudson D.L."/>
            <person name="Lee N.H."/>
            <person name="Galagan J."/>
            <person name="Salzberg S.L."/>
            <person name="Paulsen I.T."/>
            <person name="Dimopoulos G."/>
            <person name="Collins F.H."/>
            <person name="Birren B."/>
            <person name="Fraser-Liggett C.M."/>
            <person name="Severson D.W."/>
        </authorList>
    </citation>
    <scope>NUCLEOTIDE SEQUENCE [LARGE SCALE GENOMIC DNA]</scope>
    <source>
        <strain evidence="18">Liverpool</strain>
    </source>
</reference>
<dbReference type="InterPro" id="IPR037706">
    <property type="entry name" value="DNA-PK_dom"/>
</dbReference>
<evidence type="ECO:0000259" key="17">
    <source>
        <dbReference type="PROSITE" id="PS51190"/>
    </source>
</evidence>
<dbReference type="Gene3D" id="3.30.1010.10">
    <property type="entry name" value="Phosphatidylinositol 3-kinase Catalytic Subunit, Chain A, domain 4"/>
    <property type="match status" value="1"/>
</dbReference>
<dbReference type="EC" id="2.7.11.1" evidence="3"/>
<dbReference type="GO" id="GO:0006303">
    <property type="term" value="P:double-strand break repair via nonhomologous end joining"/>
    <property type="evidence" value="ECO:0007669"/>
    <property type="project" value="InterPro"/>
</dbReference>
<evidence type="ECO:0000256" key="5">
    <source>
        <dbReference type="ARBA" id="ARBA00022527"/>
    </source>
</evidence>
<evidence type="ECO:0000256" key="9">
    <source>
        <dbReference type="ARBA" id="ARBA00022763"/>
    </source>
</evidence>
<dbReference type="eggNOG" id="KOG0891">
    <property type="taxonomic scope" value="Eukaryota"/>
</dbReference>
<dbReference type="InterPro" id="IPR046804">
    <property type="entry name" value="DNA-PKcs_N"/>
</dbReference>
<dbReference type="InterPro" id="IPR011989">
    <property type="entry name" value="ARM-like"/>
</dbReference>
<dbReference type="EMBL" id="CH477487">
    <property type="protein sequence ID" value="EAT40123.1"/>
    <property type="molecule type" value="Genomic_DNA"/>
</dbReference>
<dbReference type="SMART" id="SM01343">
    <property type="entry name" value="FATC"/>
    <property type="match status" value="1"/>
</dbReference>
<accession>Q16ZN5</accession>
<evidence type="ECO:0000256" key="2">
    <source>
        <dbReference type="ARBA" id="ARBA00011031"/>
    </source>
</evidence>
<dbReference type="GO" id="GO:0000723">
    <property type="term" value="P:telomere maintenance"/>
    <property type="evidence" value="ECO:0007669"/>
    <property type="project" value="TreeGrafter"/>
</dbReference>
<evidence type="ECO:0000313" key="19">
    <source>
        <dbReference type="Proteomes" id="UP000682892"/>
    </source>
</evidence>
<dbReference type="InterPro" id="IPR012582">
    <property type="entry name" value="DNAPKcs_CC3"/>
</dbReference>
<evidence type="ECO:0000256" key="3">
    <source>
        <dbReference type="ARBA" id="ARBA00012513"/>
    </source>
</evidence>
<evidence type="ECO:0000256" key="6">
    <source>
        <dbReference type="ARBA" id="ARBA00022553"/>
    </source>
</evidence>
<reference evidence="18" key="3">
    <citation type="submission" date="2012-09" db="EMBL/GenBank/DDBJ databases">
        <authorList>
            <consortium name="VectorBase"/>
        </authorList>
    </citation>
    <scope>NUCLEOTIDE SEQUENCE</scope>
    <source>
        <strain evidence="18">Liverpool</strain>
    </source>
</reference>
<dbReference type="STRING" id="7159.Q16ZN5"/>
<dbReference type="Pfam" id="PF02260">
    <property type="entry name" value="FATC"/>
    <property type="match status" value="1"/>
</dbReference>
<dbReference type="Gene3D" id="1.25.10.10">
    <property type="entry name" value="Leucine-rich Repeat Variant"/>
    <property type="match status" value="1"/>
</dbReference>
<evidence type="ECO:0000256" key="13">
    <source>
        <dbReference type="ARBA" id="ARBA00023242"/>
    </source>
</evidence>
<dbReference type="InterPro" id="IPR036940">
    <property type="entry name" value="PI3/4_kinase_cat_sf"/>
</dbReference>
<dbReference type="VEuPathDB" id="VectorBase:AAEL024736"/>
<comment type="similarity">
    <text evidence="2">Belongs to the PI3/PI4-kinase family.</text>
</comment>
<dbReference type="SUPFAM" id="SSF48371">
    <property type="entry name" value="ARM repeat"/>
    <property type="match status" value="3"/>
</dbReference>
<dbReference type="Pfam" id="PF20500">
    <property type="entry name" value="DNA-PKcs_N"/>
    <property type="match status" value="1"/>
</dbReference>
<keyword evidence="7" id="KW-0808">Transferase</keyword>
<dbReference type="Pfam" id="PF08163">
    <property type="entry name" value="DNAPKcs_CC3"/>
    <property type="match status" value="1"/>
</dbReference>
<feature type="domain" description="PI3K/PI4K catalytic" evidence="15">
    <location>
        <begin position="3597"/>
        <end position="3935"/>
    </location>
</feature>
<dbReference type="SMART" id="SM01344">
    <property type="entry name" value="NUC194"/>
    <property type="match status" value="1"/>
</dbReference>
<dbReference type="Pfam" id="PF20502">
    <property type="entry name" value="DNAPKcs_CC1-2"/>
    <property type="match status" value="1"/>
</dbReference>
<dbReference type="InterPro" id="IPR014009">
    <property type="entry name" value="PIK_FAT"/>
</dbReference>
<dbReference type="Pfam" id="PF02259">
    <property type="entry name" value="FAT"/>
    <property type="match status" value="1"/>
</dbReference>
<dbReference type="PANTHER" id="PTHR11139">
    <property type="entry name" value="ATAXIA TELANGIECTASIA MUTATED ATM -RELATED"/>
    <property type="match status" value="1"/>
</dbReference>
<dbReference type="InterPro" id="IPR003151">
    <property type="entry name" value="PIK-rel_kinase_FAT"/>
</dbReference>
<evidence type="ECO:0000256" key="1">
    <source>
        <dbReference type="ARBA" id="ARBA00004604"/>
    </source>
</evidence>
<dbReference type="Proteomes" id="UP000682892">
    <property type="component" value="Chromosome 1"/>
</dbReference>
<comment type="subcellular location">
    <subcellularLocation>
        <location evidence="1">Nucleus</location>
        <location evidence="1">Nucleolus</location>
    </subcellularLocation>
</comment>
<reference evidence="18" key="1">
    <citation type="submission" date="2005-10" db="EMBL/GenBank/DDBJ databases">
        <authorList>
            <person name="Loftus B.J."/>
            <person name="Nene V.M."/>
            <person name="Hannick L.I."/>
            <person name="Bidwell S."/>
            <person name="Haas B."/>
            <person name="Amedeo P."/>
            <person name="Orvis J."/>
            <person name="Wortman J.R."/>
            <person name="White O.R."/>
            <person name="Salzberg S."/>
            <person name="Shumway M."/>
            <person name="Koo H."/>
            <person name="Zhao Y."/>
            <person name="Holmes M."/>
            <person name="Miller J."/>
            <person name="Schatz M."/>
            <person name="Pop M."/>
            <person name="Pai G."/>
            <person name="Utterback T."/>
            <person name="Rogers Y.-H."/>
            <person name="Kravitz S."/>
            <person name="Fraser C.M."/>
        </authorList>
    </citation>
    <scope>NUCLEOTIDE SEQUENCE</scope>
    <source>
        <strain evidence="18">Liverpool</strain>
    </source>
</reference>
<dbReference type="GO" id="GO:0005730">
    <property type="term" value="C:nucleolus"/>
    <property type="evidence" value="ECO:0007669"/>
    <property type="project" value="UniProtKB-SubCell"/>
</dbReference>
<dbReference type="Pfam" id="PF19704">
    <property type="entry name" value="DNAPKcs_CC5"/>
    <property type="match status" value="2"/>
</dbReference>
<dbReference type="PROSITE" id="PS51190">
    <property type="entry name" value="FATC"/>
    <property type="match status" value="1"/>
</dbReference>
<evidence type="ECO:0000313" key="18">
    <source>
        <dbReference type="EMBL" id="EAT40123.1"/>
    </source>
</evidence>